<accession>A0AC34F2J9</accession>
<organism evidence="1 2">
    <name type="scientific">Panagrolaimus sp. ES5</name>
    <dbReference type="NCBI Taxonomy" id="591445"/>
    <lineage>
        <taxon>Eukaryota</taxon>
        <taxon>Metazoa</taxon>
        <taxon>Ecdysozoa</taxon>
        <taxon>Nematoda</taxon>
        <taxon>Chromadorea</taxon>
        <taxon>Rhabditida</taxon>
        <taxon>Tylenchina</taxon>
        <taxon>Panagrolaimomorpha</taxon>
        <taxon>Panagrolaimoidea</taxon>
        <taxon>Panagrolaimidae</taxon>
        <taxon>Panagrolaimus</taxon>
    </lineage>
</organism>
<sequence length="279" mass="32386">MALPSRKTYWQSITSNNNDEDKNIDPMIPAKITFMKQNGYVFLPQKFYYPPSSDNFQFHLDEIKSTFVDLKPDPYSSGNRYRACSDYFYNPEISSFDFYKIPLYQRPEFNAVDGGKARFYDCIDEKLYNNPAFNTLLNKDIDMVKRLEMVKFDESLLLEILQVRYSPGTLPSYSTPSWLHIDDEDVTIVHLIHVDKNIIGGDTVISEDISGKNITKVLRLSKPFDTYMTNQTKFHAVTPMAKADETEDGNENDAEVSRYVFIISFRNVAEDEEVLKYIK</sequence>
<name>A0AC34F2J9_9BILA</name>
<protein>
    <submittedName>
        <fullName evidence="2">2OG-Fe dioxygenase family protein</fullName>
    </submittedName>
</protein>
<dbReference type="WBParaSite" id="ES5_v2.g11169.t1">
    <property type="protein sequence ID" value="ES5_v2.g11169.t1"/>
    <property type="gene ID" value="ES5_v2.g11169"/>
</dbReference>
<dbReference type="Proteomes" id="UP000887579">
    <property type="component" value="Unplaced"/>
</dbReference>
<evidence type="ECO:0000313" key="1">
    <source>
        <dbReference type="Proteomes" id="UP000887579"/>
    </source>
</evidence>
<reference evidence="2" key="1">
    <citation type="submission" date="2022-11" db="UniProtKB">
        <authorList>
            <consortium name="WormBaseParasite"/>
        </authorList>
    </citation>
    <scope>IDENTIFICATION</scope>
</reference>
<proteinExistence type="predicted"/>
<evidence type="ECO:0000313" key="2">
    <source>
        <dbReference type="WBParaSite" id="ES5_v2.g11169.t1"/>
    </source>
</evidence>